<feature type="transmembrane region" description="Helical" evidence="2">
    <location>
        <begin position="289"/>
        <end position="307"/>
    </location>
</feature>
<name>A0A179G9M7_PURLI</name>
<sequence length="501" mass="54301">MQRALPGAEAGTPALDDTAIEAVLDNPDGSQGQGGRPQSSAASVTINGAAARSCPSGGGDGDGDAEGRRLVTRLVRDKHGRFDFVRGSRLVNNLPFIVGFMELGNAGDFAANVWNDVPVPIYAIVFMAIGGVVAGVLSVFAFRDAFVSCRNVLFLRLQRREIEAERQRRVESGEPLLDINVYRAVTFREFGSETIARWFMDILLGFGAVLICIGTFMAIGGANYNVWFASNLLSGYIGNAPIAFYGLVNSGWCWYIFSKAQHHIEATAAPLKGSRAAALIKRRSRNVQTFCLINGTATILGGVGSMITATRWWGYVILIPVIMSSVFCNVWWRRRVGYTRAWAKPATFPALVPGELVANLEFAARAEVTIRENLDNPLEQFVADSTSLPDVLAFLERYDLFDDFCLRVISSVPEACSALGGSQSTCNELNIGVGEILASDKSLHAQLLDAAQGCMRELGAEHFRNCERYTAELLGTYYLIAGNVDFDGIEDAGGATESSEK</sequence>
<evidence type="ECO:0000256" key="2">
    <source>
        <dbReference type="SAM" id="Phobius"/>
    </source>
</evidence>
<dbReference type="Proteomes" id="UP000078240">
    <property type="component" value="Unassembled WGS sequence"/>
</dbReference>
<feature type="transmembrane region" description="Helical" evidence="2">
    <location>
        <begin position="121"/>
        <end position="142"/>
    </location>
</feature>
<accession>A0A179G9M7</accession>
<evidence type="ECO:0000256" key="1">
    <source>
        <dbReference type="SAM" id="MobiDB-lite"/>
    </source>
</evidence>
<protein>
    <submittedName>
        <fullName evidence="3">Integral membrane protein</fullName>
    </submittedName>
</protein>
<feature type="transmembrane region" description="Helical" evidence="2">
    <location>
        <begin position="198"/>
        <end position="224"/>
    </location>
</feature>
<reference evidence="3 4" key="1">
    <citation type="submission" date="2016-01" db="EMBL/GenBank/DDBJ databases">
        <title>Biosynthesis of antibiotic leucinostatins and their inhibition on Phytophthora in bio-control Purpureocillium lilacinum.</title>
        <authorList>
            <person name="Wang G."/>
            <person name="Liu Z."/>
            <person name="Lin R."/>
            <person name="Li E."/>
            <person name="Mao Z."/>
            <person name="Ling J."/>
            <person name="Yin W."/>
            <person name="Xie B."/>
        </authorList>
    </citation>
    <scope>NUCLEOTIDE SEQUENCE [LARGE SCALE GENOMIC DNA]</scope>
    <source>
        <strain evidence="3">PLBJ-1</strain>
    </source>
</reference>
<evidence type="ECO:0000313" key="3">
    <source>
        <dbReference type="EMBL" id="OAQ74515.1"/>
    </source>
</evidence>
<keyword evidence="2" id="KW-1133">Transmembrane helix</keyword>
<feature type="transmembrane region" description="Helical" evidence="2">
    <location>
        <begin position="313"/>
        <end position="332"/>
    </location>
</feature>
<dbReference type="EMBL" id="LSBH01000009">
    <property type="protein sequence ID" value="OAQ74515.1"/>
    <property type="molecule type" value="Genomic_DNA"/>
</dbReference>
<feature type="transmembrane region" description="Helical" evidence="2">
    <location>
        <begin position="236"/>
        <end position="257"/>
    </location>
</feature>
<comment type="caution">
    <text evidence="3">The sequence shown here is derived from an EMBL/GenBank/DDBJ whole genome shotgun (WGS) entry which is preliminary data.</text>
</comment>
<dbReference type="AlphaFoldDB" id="A0A179G9M7"/>
<evidence type="ECO:0000313" key="4">
    <source>
        <dbReference type="Proteomes" id="UP000078240"/>
    </source>
</evidence>
<proteinExistence type="predicted"/>
<keyword evidence="2" id="KW-0472">Membrane</keyword>
<keyword evidence="2" id="KW-0812">Transmembrane</keyword>
<feature type="region of interest" description="Disordered" evidence="1">
    <location>
        <begin position="24"/>
        <end position="47"/>
    </location>
</feature>
<organism evidence="3 4">
    <name type="scientific">Purpureocillium lilacinum</name>
    <name type="common">Paecilomyces lilacinus</name>
    <dbReference type="NCBI Taxonomy" id="33203"/>
    <lineage>
        <taxon>Eukaryota</taxon>
        <taxon>Fungi</taxon>
        <taxon>Dikarya</taxon>
        <taxon>Ascomycota</taxon>
        <taxon>Pezizomycotina</taxon>
        <taxon>Sordariomycetes</taxon>
        <taxon>Hypocreomycetidae</taxon>
        <taxon>Hypocreales</taxon>
        <taxon>Ophiocordycipitaceae</taxon>
        <taxon>Purpureocillium</taxon>
    </lineage>
</organism>
<gene>
    <name evidence="3" type="ORF">VFPBJ_09810</name>
</gene>